<reference evidence="3 4" key="1">
    <citation type="journal article" date="2019" name="Int. J. Syst. Evol. Microbiol.">
        <title>The Global Catalogue of Microorganisms (GCM) 10K type strain sequencing project: providing services to taxonomists for standard genome sequencing and annotation.</title>
        <authorList>
            <consortium name="The Broad Institute Genomics Platform"/>
            <consortium name="The Broad Institute Genome Sequencing Center for Infectious Disease"/>
            <person name="Wu L."/>
            <person name="Ma J."/>
        </authorList>
    </citation>
    <scope>NUCLEOTIDE SEQUENCE [LARGE SCALE GENOMIC DNA]</scope>
    <source>
        <strain evidence="3 4">RDMS1</strain>
    </source>
</reference>
<feature type="region of interest" description="Disordered" evidence="1">
    <location>
        <begin position="14"/>
        <end position="59"/>
    </location>
</feature>
<name>A0ABD5YKJ8_9EURY</name>
<evidence type="ECO:0000313" key="3">
    <source>
        <dbReference type="EMBL" id="MFC7188621.1"/>
    </source>
</evidence>
<gene>
    <name evidence="3" type="ORF">ACFQL7_01310</name>
</gene>
<dbReference type="Proteomes" id="UP001596417">
    <property type="component" value="Unassembled WGS sequence"/>
</dbReference>
<comment type="caution">
    <text evidence="3">The sequence shown here is derived from an EMBL/GenBank/DDBJ whole genome shotgun (WGS) entry which is preliminary data.</text>
</comment>
<proteinExistence type="predicted"/>
<dbReference type="Pfam" id="PF00581">
    <property type="entry name" value="Rhodanese"/>
    <property type="match status" value="1"/>
</dbReference>
<feature type="domain" description="Rhodanese" evidence="2">
    <location>
        <begin position="76"/>
        <end position="168"/>
    </location>
</feature>
<sequence length="259" mass="28154">MTGASLVLGISGCLGGKDTSSDSEQSDGYAPQSKNGTEKTNGTKTKSVDVSSFPTRPTRGTSVPLVPIDVAHDWYVRREARFADARGETGYEKAHIKGAVLSPAPKGQTQNDPVENWPKSDRIITYCACPHHLSSLRAANLINQGYKNVFALDDGFLAWMKRKYPVVGSEATQQPNVQVINGQTAPQYAGKTAWAYHRPSGQREATTIESKGLYSLRLPFYDVTGDSLIEIETPDYIIEKSLSVLTSKTITPEGTLSVK</sequence>
<keyword evidence="4" id="KW-1185">Reference proteome</keyword>
<evidence type="ECO:0000259" key="2">
    <source>
        <dbReference type="PROSITE" id="PS50206"/>
    </source>
</evidence>
<dbReference type="CDD" id="cd00158">
    <property type="entry name" value="RHOD"/>
    <property type="match status" value="1"/>
</dbReference>
<evidence type="ECO:0000256" key="1">
    <source>
        <dbReference type="SAM" id="MobiDB-lite"/>
    </source>
</evidence>
<evidence type="ECO:0000313" key="4">
    <source>
        <dbReference type="Proteomes" id="UP001596417"/>
    </source>
</evidence>
<dbReference type="AlphaFoldDB" id="A0ABD5YKJ8"/>
<accession>A0ABD5YKJ8</accession>
<dbReference type="EMBL" id="JBHTAX010000001">
    <property type="protein sequence ID" value="MFC7188621.1"/>
    <property type="molecule type" value="Genomic_DNA"/>
</dbReference>
<protein>
    <submittedName>
        <fullName evidence="3">Rhodanese-like domain-containing protein</fullName>
    </submittedName>
</protein>
<organism evidence="3 4">
    <name type="scientific">Halocatena marina</name>
    <dbReference type="NCBI Taxonomy" id="2934937"/>
    <lineage>
        <taxon>Archaea</taxon>
        <taxon>Methanobacteriati</taxon>
        <taxon>Methanobacteriota</taxon>
        <taxon>Stenosarchaea group</taxon>
        <taxon>Halobacteria</taxon>
        <taxon>Halobacteriales</taxon>
        <taxon>Natronomonadaceae</taxon>
        <taxon>Halocatena</taxon>
    </lineage>
</organism>
<dbReference type="GeneID" id="76058203"/>
<dbReference type="PROSITE" id="PS50206">
    <property type="entry name" value="RHODANESE_3"/>
    <property type="match status" value="1"/>
</dbReference>
<dbReference type="InterPro" id="IPR036873">
    <property type="entry name" value="Rhodanese-like_dom_sf"/>
</dbReference>
<dbReference type="InterPro" id="IPR001763">
    <property type="entry name" value="Rhodanese-like_dom"/>
</dbReference>
<dbReference type="SUPFAM" id="SSF52821">
    <property type="entry name" value="Rhodanese/Cell cycle control phosphatase"/>
    <property type="match status" value="1"/>
</dbReference>
<feature type="compositionally biased region" description="Polar residues" evidence="1">
    <location>
        <begin position="48"/>
        <end position="59"/>
    </location>
</feature>
<feature type="compositionally biased region" description="Low complexity" evidence="1">
    <location>
        <begin position="34"/>
        <end position="45"/>
    </location>
</feature>
<dbReference type="Gene3D" id="3.40.250.10">
    <property type="entry name" value="Rhodanese-like domain"/>
    <property type="match status" value="1"/>
</dbReference>
<dbReference type="RefSeq" id="WP_264555349.1">
    <property type="nucleotide sequence ID" value="NZ_CP109979.1"/>
</dbReference>